<evidence type="ECO:0000313" key="6">
    <source>
        <dbReference type="EMBL" id="RCI05575.1"/>
    </source>
</evidence>
<organism evidence="6 7">
    <name type="scientific">Rhizopus stolonifer</name>
    <name type="common">Rhizopus nigricans</name>
    <dbReference type="NCBI Taxonomy" id="4846"/>
    <lineage>
        <taxon>Eukaryota</taxon>
        <taxon>Fungi</taxon>
        <taxon>Fungi incertae sedis</taxon>
        <taxon>Mucoromycota</taxon>
        <taxon>Mucoromycotina</taxon>
        <taxon>Mucoromycetes</taxon>
        <taxon>Mucorales</taxon>
        <taxon>Mucorineae</taxon>
        <taxon>Rhizopodaceae</taxon>
        <taxon>Rhizopus</taxon>
    </lineage>
</organism>
<dbReference type="InterPro" id="IPR029510">
    <property type="entry name" value="Ald_DH_CS_GLU"/>
</dbReference>
<evidence type="ECO:0000256" key="2">
    <source>
        <dbReference type="ARBA" id="ARBA00023002"/>
    </source>
</evidence>
<comment type="caution">
    <text evidence="6">The sequence shown here is derived from an EMBL/GenBank/DDBJ whole genome shotgun (WGS) entry which is preliminary data.</text>
</comment>
<dbReference type="GO" id="GO:0005737">
    <property type="term" value="C:cytoplasm"/>
    <property type="evidence" value="ECO:0007669"/>
    <property type="project" value="TreeGrafter"/>
</dbReference>
<evidence type="ECO:0000256" key="1">
    <source>
        <dbReference type="ARBA" id="ARBA00009986"/>
    </source>
</evidence>
<dbReference type="Pfam" id="PF00171">
    <property type="entry name" value="Aldedh"/>
    <property type="match status" value="1"/>
</dbReference>
<keyword evidence="2 4" id="KW-0560">Oxidoreductase</keyword>
<reference evidence="6 7" key="1">
    <citation type="journal article" date="2018" name="G3 (Bethesda)">
        <title>Phylogenetic and Phylogenomic Definition of Rhizopus Species.</title>
        <authorList>
            <person name="Gryganskyi A.P."/>
            <person name="Golan J."/>
            <person name="Dolatabadi S."/>
            <person name="Mondo S."/>
            <person name="Robb S."/>
            <person name="Idnurm A."/>
            <person name="Muszewska A."/>
            <person name="Steczkiewicz K."/>
            <person name="Masonjones S."/>
            <person name="Liao H.L."/>
            <person name="Gajdeczka M.T."/>
            <person name="Anike F."/>
            <person name="Vuek A."/>
            <person name="Anishchenko I.M."/>
            <person name="Voigt K."/>
            <person name="de Hoog G.S."/>
            <person name="Smith M.E."/>
            <person name="Heitman J."/>
            <person name="Vilgalys R."/>
            <person name="Stajich J.E."/>
        </authorList>
    </citation>
    <scope>NUCLEOTIDE SEQUENCE [LARGE SCALE GENOMIC DNA]</scope>
    <source>
        <strain evidence="6 7">LSU 92-RS-03</strain>
    </source>
</reference>
<dbReference type="GO" id="GO:0006081">
    <property type="term" value="P:aldehyde metabolic process"/>
    <property type="evidence" value="ECO:0007669"/>
    <property type="project" value="InterPro"/>
</dbReference>
<dbReference type="Gene3D" id="3.40.605.10">
    <property type="entry name" value="Aldehyde Dehydrogenase, Chain A, domain 1"/>
    <property type="match status" value="1"/>
</dbReference>
<keyword evidence="7" id="KW-1185">Reference proteome</keyword>
<dbReference type="PROSITE" id="PS00070">
    <property type="entry name" value="ALDEHYDE_DEHYDR_CYS"/>
    <property type="match status" value="1"/>
</dbReference>
<dbReference type="EMBL" id="PJQM01000355">
    <property type="protein sequence ID" value="RCI05575.1"/>
    <property type="molecule type" value="Genomic_DNA"/>
</dbReference>
<evidence type="ECO:0000313" key="7">
    <source>
        <dbReference type="Proteomes" id="UP000253551"/>
    </source>
</evidence>
<dbReference type="InterPro" id="IPR015590">
    <property type="entry name" value="Aldehyde_DH_dom"/>
</dbReference>
<dbReference type="SUPFAM" id="SSF53720">
    <property type="entry name" value="ALDH-like"/>
    <property type="match status" value="1"/>
</dbReference>
<evidence type="ECO:0000256" key="3">
    <source>
        <dbReference type="PROSITE-ProRule" id="PRU10007"/>
    </source>
</evidence>
<dbReference type="Proteomes" id="UP000253551">
    <property type="component" value="Unassembled WGS sequence"/>
</dbReference>
<dbReference type="InterPro" id="IPR016160">
    <property type="entry name" value="Ald_DH_CS_CYS"/>
</dbReference>
<feature type="non-terminal residue" evidence="6">
    <location>
        <position position="1"/>
    </location>
</feature>
<feature type="active site" evidence="3">
    <location>
        <position position="62"/>
    </location>
</feature>
<dbReference type="FunFam" id="3.40.309.10:FF:000003">
    <property type="entry name" value="Aldehyde dehydrogenase"/>
    <property type="match status" value="1"/>
</dbReference>
<dbReference type="PROSITE" id="PS00687">
    <property type="entry name" value="ALDEHYDE_DEHYDR_GLU"/>
    <property type="match status" value="1"/>
</dbReference>
<protein>
    <submittedName>
        <fullName evidence="6">Aldehyde dehydrogenase 3, member A2</fullName>
    </submittedName>
</protein>
<accession>A0A367KTQ7</accession>
<dbReference type="OrthoDB" id="440325at2759"/>
<dbReference type="PANTHER" id="PTHR43570">
    <property type="entry name" value="ALDEHYDE DEHYDROGENASE"/>
    <property type="match status" value="1"/>
</dbReference>
<comment type="similarity">
    <text evidence="1 4">Belongs to the aldehyde dehydrogenase family.</text>
</comment>
<evidence type="ECO:0000256" key="4">
    <source>
        <dbReference type="RuleBase" id="RU003345"/>
    </source>
</evidence>
<dbReference type="STRING" id="4846.A0A367KTQ7"/>
<name>A0A367KTQ7_RHIST</name>
<dbReference type="InterPro" id="IPR012394">
    <property type="entry name" value="Aldehyde_DH_NAD(P)"/>
</dbReference>
<evidence type="ECO:0000259" key="5">
    <source>
        <dbReference type="Pfam" id="PF00171"/>
    </source>
</evidence>
<dbReference type="InterPro" id="IPR016162">
    <property type="entry name" value="Ald_DH_N"/>
</dbReference>
<dbReference type="AlphaFoldDB" id="A0A367KTQ7"/>
<gene>
    <name evidence="6" type="primary">ALDH3A2_1</name>
    <name evidence="6" type="ORF">CU098_002277</name>
</gene>
<dbReference type="GO" id="GO:0004029">
    <property type="term" value="F:aldehyde dehydrogenase (NAD+) activity"/>
    <property type="evidence" value="ECO:0007669"/>
    <property type="project" value="TreeGrafter"/>
</dbReference>
<dbReference type="PANTHER" id="PTHR43570:SF16">
    <property type="entry name" value="ALDEHYDE DEHYDROGENASE TYPE III, ISOFORM Q"/>
    <property type="match status" value="1"/>
</dbReference>
<sequence>LIATLIPHYLDQRAYQVVQGAVPETTLLLEQQFDHIFYTGNSQVGKIVMQAASRQLTPVTLELGGKSPVIIAPDADIQTAANRIMWAKLFNGGQICVAPDYVLIPQSAAQEFVDRCRTIVYERFGDQPQTSDSFCRMINGRRFHALKKLLDATDPDAIVVGGETDEADLYVAPTVVYPVQPTDPVWMEEEIFGPILPIVPVQDMDEAIAIINVKPTPLALYIFTDHHATREKSTVVVNDLLMQVQELSMPFGGAGPSGMGAYHGPKSFETFTHERSTMIKSSGLEGIMAARYPPYTDSKKVLFTLLTMGLPEGFIEKIKSIVHAVRSARRVFS</sequence>
<dbReference type="InterPro" id="IPR016163">
    <property type="entry name" value="Ald_DH_C"/>
</dbReference>
<dbReference type="InterPro" id="IPR016161">
    <property type="entry name" value="Ald_DH/histidinol_DH"/>
</dbReference>
<dbReference type="Gene3D" id="3.40.309.10">
    <property type="entry name" value="Aldehyde Dehydrogenase, Chain A, domain 2"/>
    <property type="match status" value="1"/>
</dbReference>
<proteinExistence type="inferred from homology"/>
<feature type="domain" description="Aldehyde dehydrogenase" evidence="5">
    <location>
        <begin position="10"/>
        <end position="275"/>
    </location>
</feature>